<dbReference type="InterPro" id="IPR001789">
    <property type="entry name" value="Sig_transdc_resp-reg_receiver"/>
</dbReference>
<dbReference type="RefSeq" id="WP_188658096.1">
    <property type="nucleotide sequence ID" value="NZ_BMIH01000002.1"/>
</dbReference>
<evidence type="ECO:0000256" key="3">
    <source>
        <dbReference type="ARBA" id="ARBA00023015"/>
    </source>
</evidence>
<evidence type="ECO:0000256" key="2">
    <source>
        <dbReference type="ARBA" id="ARBA00023012"/>
    </source>
</evidence>
<dbReference type="SMART" id="SM00862">
    <property type="entry name" value="Trans_reg_C"/>
    <property type="match status" value="1"/>
</dbReference>
<dbReference type="InterPro" id="IPR039420">
    <property type="entry name" value="WalR-like"/>
</dbReference>
<name>A0A916WSP2_9SPHN</name>
<sequence>MKLLIVEDDADYAAGLKAEMEALDHRVTVAATGPAGLTAVEREGFDAVILDCMLPQIDGASVARRLRAGGHRLPVLMLSALGRSSEKVGGLEAGADDYVVKPTPAEEIDARLKALIRARGWTGGGETDTLAAGDIVVSPGQHRAWRAGEPLDLTRLEFALLAELARHAGSYLTRAMLLERVWGYDFEPTTNIVDAQIRSLRRKLTVAGGEDPIQTKRGVGYMLHR</sequence>
<evidence type="ECO:0000256" key="4">
    <source>
        <dbReference type="ARBA" id="ARBA00023125"/>
    </source>
</evidence>
<dbReference type="SMART" id="SM00448">
    <property type="entry name" value="REC"/>
    <property type="match status" value="1"/>
</dbReference>
<protein>
    <submittedName>
        <fullName evidence="10">Transcriptional regulatory protein PrrA</fullName>
    </submittedName>
</protein>
<dbReference type="SUPFAM" id="SSF52172">
    <property type="entry name" value="CheY-like"/>
    <property type="match status" value="1"/>
</dbReference>
<evidence type="ECO:0000313" key="11">
    <source>
        <dbReference type="Proteomes" id="UP000623067"/>
    </source>
</evidence>
<organism evidence="10 11">
    <name type="scientific">Sphingomonas metalli</name>
    <dbReference type="NCBI Taxonomy" id="1779358"/>
    <lineage>
        <taxon>Bacteria</taxon>
        <taxon>Pseudomonadati</taxon>
        <taxon>Pseudomonadota</taxon>
        <taxon>Alphaproteobacteria</taxon>
        <taxon>Sphingomonadales</taxon>
        <taxon>Sphingomonadaceae</taxon>
        <taxon>Sphingomonas</taxon>
    </lineage>
</organism>
<dbReference type="Gene3D" id="1.10.10.10">
    <property type="entry name" value="Winged helix-like DNA-binding domain superfamily/Winged helix DNA-binding domain"/>
    <property type="match status" value="1"/>
</dbReference>
<keyword evidence="3" id="KW-0805">Transcription regulation</keyword>
<dbReference type="AlphaFoldDB" id="A0A916WSP2"/>
<dbReference type="GO" id="GO:0000156">
    <property type="term" value="F:phosphorelay response regulator activity"/>
    <property type="evidence" value="ECO:0007669"/>
    <property type="project" value="TreeGrafter"/>
</dbReference>
<feature type="modified residue" description="4-aspartylphosphate" evidence="6">
    <location>
        <position position="51"/>
    </location>
</feature>
<evidence type="ECO:0000256" key="1">
    <source>
        <dbReference type="ARBA" id="ARBA00022553"/>
    </source>
</evidence>
<dbReference type="GO" id="GO:0006355">
    <property type="term" value="P:regulation of DNA-templated transcription"/>
    <property type="evidence" value="ECO:0007669"/>
    <property type="project" value="InterPro"/>
</dbReference>
<dbReference type="Pfam" id="PF00486">
    <property type="entry name" value="Trans_reg_C"/>
    <property type="match status" value="1"/>
</dbReference>
<dbReference type="Pfam" id="PF00072">
    <property type="entry name" value="Response_reg"/>
    <property type="match status" value="1"/>
</dbReference>
<gene>
    <name evidence="10" type="primary">prrA</name>
    <name evidence="10" type="ORF">GCM10011380_14670</name>
</gene>
<keyword evidence="11" id="KW-1185">Reference proteome</keyword>
<keyword evidence="4 7" id="KW-0238">DNA-binding</keyword>
<dbReference type="GO" id="GO:0032993">
    <property type="term" value="C:protein-DNA complex"/>
    <property type="evidence" value="ECO:0007669"/>
    <property type="project" value="TreeGrafter"/>
</dbReference>
<reference evidence="10" key="1">
    <citation type="journal article" date="2014" name="Int. J. Syst. Evol. Microbiol.">
        <title>Complete genome sequence of Corynebacterium casei LMG S-19264T (=DSM 44701T), isolated from a smear-ripened cheese.</title>
        <authorList>
            <consortium name="US DOE Joint Genome Institute (JGI-PGF)"/>
            <person name="Walter F."/>
            <person name="Albersmeier A."/>
            <person name="Kalinowski J."/>
            <person name="Ruckert C."/>
        </authorList>
    </citation>
    <scope>NUCLEOTIDE SEQUENCE</scope>
    <source>
        <strain evidence="10">CGMCC 1.15330</strain>
    </source>
</reference>
<keyword evidence="5" id="KW-0804">Transcription</keyword>
<dbReference type="GO" id="GO:0005829">
    <property type="term" value="C:cytosol"/>
    <property type="evidence" value="ECO:0007669"/>
    <property type="project" value="TreeGrafter"/>
</dbReference>
<dbReference type="CDD" id="cd17574">
    <property type="entry name" value="REC_OmpR"/>
    <property type="match status" value="1"/>
</dbReference>
<evidence type="ECO:0000256" key="5">
    <source>
        <dbReference type="ARBA" id="ARBA00023163"/>
    </source>
</evidence>
<accession>A0A916WSP2</accession>
<dbReference type="EMBL" id="BMIH01000002">
    <property type="protein sequence ID" value="GGB26241.1"/>
    <property type="molecule type" value="Genomic_DNA"/>
</dbReference>
<dbReference type="InterPro" id="IPR016032">
    <property type="entry name" value="Sig_transdc_resp-reg_C-effctor"/>
</dbReference>
<dbReference type="SUPFAM" id="SSF46894">
    <property type="entry name" value="C-terminal effector domain of the bipartite response regulators"/>
    <property type="match status" value="1"/>
</dbReference>
<dbReference type="PROSITE" id="PS51755">
    <property type="entry name" value="OMPR_PHOB"/>
    <property type="match status" value="1"/>
</dbReference>
<evidence type="ECO:0000313" key="10">
    <source>
        <dbReference type="EMBL" id="GGB26241.1"/>
    </source>
</evidence>
<evidence type="ECO:0000259" key="9">
    <source>
        <dbReference type="PROSITE" id="PS51755"/>
    </source>
</evidence>
<feature type="DNA-binding region" description="OmpR/PhoB-type" evidence="7">
    <location>
        <begin position="127"/>
        <end position="225"/>
    </location>
</feature>
<proteinExistence type="predicted"/>
<dbReference type="PROSITE" id="PS50110">
    <property type="entry name" value="RESPONSE_REGULATORY"/>
    <property type="match status" value="1"/>
</dbReference>
<dbReference type="PANTHER" id="PTHR48111">
    <property type="entry name" value="REGULATOR OF RPOS"/>
    <property type="match status" value="1"/>
</dbReference>
<keyword evidence="2" id="KW-0902">Two-component regulatory system</keyword>
<dbReference type="InterPro" id="IPR011006">
    <property type="entry name" value="CheY-like_superfamily"/>
</dbReference>
<feature type="domain" description="OmpR/PhoB-type" evidence="9">
    <location>
        <begin position="127"/>
        <end position="225"/>
    </location>
</feature>
<evidence type="ECO:0000256" key="7">
    <source>
        <dbReference type="PROSITE-ProRule" id="PRU01091"/>
    </source>
</evidence>
<keyword evidence="1 6" id="KW-0597">Phosphoprotein</keyword>
<evidence type="ECO:0000256" key="6">
    <source>
        <dbReference type="PROSITE-ProRule" id="PRU00169"/>
    </source>
</evidence>
<reference evidence="10" key="2">
    <citation type="submission" date="2020-09" db="EMBL/GenBank/DDBJ databases">
        <authorList>
            <person name="Sun Q."/>
            <person name="Zhou Y."/>
        </authorList>
    </citation>
    <scope>NUCLEOTIDE SEQUENCE</scope>
    <source>
        <strain evidence="10">CGMCC 1.15330</strain>
    </source>
</reference>
<dbReference type="GO" id="GO:0000976">
    <property type="term" value="F:transcription cis-regulatory region binding"/>
    <property type="evidence" value="ECO:0007669"/>
    <property type="project" value="TreeGrafter"/>
</dbReference>
<dbReference type="InterPro" id="IPR001867">
    <property type="entry name" value="OmpR/PhoB-type_DNA-bd"/>
</dbReference>
<dbReference type="PANTHER" id="PTHR48111:SF22">
    <property type="entry name" value="REGULATOR OF RPOS"/>
    <property type="match status" value="1"/>
</dbReference>
<dbReference type="Gene3D" id="3.40.50.2300">
    <property type="match status" value="1"/>
</dbReference>
<comment type="caution">
    <text evidence="10">The sequence shown here is derived from an EMBL/GenBank/DDBJ whole genome shotgun (WGS) entry which is preliminary data.</text>
</comment>
<dbReference type="CDD" id="cd00383">
    <property type="entry name" value="trans_reg_C"/>
    <property type="match status" value="1"/>
</dbReference>
<dbReference type="InterPro" id="IPR036388">
    <property type="entry name" value="WH-like_DNA-bd_sf"/>
</dbReference>
<evidence type="ECO:0000259" key="8">
    <source>
        <dbReference type="PROSITE" id="PS50110"/>
    </source>
</evidence>
<feature type="domain" description="Response regulatory" evidence="8">
    <location>
        <begin position="2"/>
        <end position="116"/>
    </location>
</feature>
<dbReference type="Proteomes" id="UP000623067">
    <property type="component" value="Unassembled WGS sequence"/>
</dbReference>